<organism evidence="3 4">
    <name type="scientific">Pseudolycoriella hygida</name>
    <dbReference type="NCBI Taxonomy" id="35572"/>
    <lineage>
        <taxon>Eukaryota</taxon>
        <taxon>Metazoa</taxon>
        <taxon>Ecdysozoa</taxon>
        <taxon>Arthropoda</taxon>
        <taxon>Hexapoda</taxon>
        <taxon>Insecta</taxon>
        <taxon>Pterygota</taxon>
        <taxon>Neoptera</taxon>
        <taxon>Endopterygota</taxon>
        <taxon>Diptera</taxon>
        <taxon>Nematocera</taxon>
        <taxon>Sciaroidea</taxon>
        <taxon>Sciaridae</taxon>
        <taxon>Pseudolycoriella</taxon>
    </lineage>
</organism>
<feature type="transmembrane region" description="Helical" evidence="2">
    <location>
        <begin position="76"/>
        <end position="103"/>
    </location>
</feature>
<comment type="caution">
    <text evidence="3">The sequence shown here is derived from an EMBL/GenBank/DDBJ whole genome shotgun (WGS) entry which is preliminary data.</text>
</comment>
<keyword evidence="2" id="KW-0812">Transmembrane</keyword>
<evidence type="ECO:0000313" key="4">
    <source>
        <dbReference type="Proteomes" id="UP001151699"/>
    </source>
</evidence>
<feature type="compositionally biased region" description="Low complexity" evidence="1">
    <location>
        <begin position="22"/>
        <end position="35"/>
    </location>
</feature>
<reference evidence="3" key="1">
    <citation type="submission" date="2022-07" db="EMBL/GenBank/DDBJ databases">
        <authorList>
            <person name="Trinca V."/>
            <person name="Uliana J.V.C."/>
            <person name="Torres T.T."/>
            <person name="Ward R.J."/>
            <person name="Monesi N."/>
        </authorList>
    </citation>
    <scope>NUCLEOTIDE SEQUENCE</scope>
    <source>
        <strain evidence="3">HSMRA1968</strain>
        <tissue evidence="3">Whole embryos</tissue>
    </source>
</reference>
<protein>
    <submittedName>
        <fullName evidence="3">Uncharacterized protein</fullName>
    </submittedName>
</protein>
<proteinExistence type="predicted"/>
<feature type="non-terminal residue" evidence="3">
    <location>
        <position position="1"/>
    </location>
</feature>
<feature type="region of interest" description="Disordered" evidence="1">
    <location>
        <begin position="1"/>
        <end position="36"/>
    </location>
</feature>
<keyword evidence="4" id="KW-1185">Reference proteome</keyword>
<dbReference type="Proteomes" id="UP001151699">
    <property type="component" value="Chromosome X"/>
</dbReference>
<gene>
    <name evidence="3" type="ORF">Bhyg_11585</name>
</gene>
<keyword evidence="2" id="KW-0472">Membrane</keyword>
<keyword evidence="2" id="KW-1133">Transmembrane helix</keyword>
<dbReference type="Gene3D" id="3.40.50.20">
    <property type="match status" value="1"/>
</dbReference>
<name>A0A9Q0MYA3_9DIPT</name>
<dbReference type="AlphaFoldDB" id="A0A9Q0MYA3"/>
<dbReference type="EMBL" id="WJQU01000003">
    <property type="protein sequence ID" value="KAJ6638847.1"/>
    <property type="molecule type" value="Genomic_DNA"/>
</dbReference>
<dbReference type="OrthoDB" id="186626at2759"/>
<sequence>MPSTPRSTPYNSRHNSPPSLPSSPVSTSPLSTSPVGTLRRNYSSTFTLIPEDRALEIPPKRQELTLKKDTDFEANIFVRVVLWIPLLILSLVKRILIGILSLIFRPLSFAAPTFWISAGLWVFWKMIEFPLTAISYILAAHRNGHRHRTKRTIMISCGSTVQSLHLARDFYSAGARVIVFDYEGLFALCRFSSAVSKYYTVPKPKLDASQDYITSLCKIVQKENISYYIPVCATQMAYFDALVKPHLELLGCASFLPGSQEVTVLDDIYEILKRCRSNDIPTPNYQVLNSKEDLHRLYANGWISGYRNILIACGLSGILDRQKYILPTNSRDLKFGFEISENKPWIVIRDLPGVHYVTCTTVKESEVVANVTCSVQQETRSLIPEKNKDIESWLKKFFSKIRLQRKINGHISFRFVRCEQTGNLYPIGTRVGVSLPYICNTGIQSRYVICKPCPHFVRQKSGPIEQEGGRYWIHDVLINTLKHPSVDAVGKLIGTVLDKREALFVYWDPMPYLVHYHLQLPLKSVKVFLQKRKIAGRHTPTLAATV</sequence>
<evidence type="ECO:0000256" key="1">
    <source>
        <dbReference type="SAM" id="MobiDB-lite"/>
    </source>
</evidence>
<evidence type="ECO:0000256" key="2">
    <source>
        <dbReference type="SAM" id="Phobius"/>
    </source>
</evidence>
<evidence type="ECO:0000313" key="3">
    <source>
        <dbReference type="EMBL" id="KAJ6638847.1"/>
    </source>
</evidence>
<feature type="compositionally biased region" description="Polar residues" evidence="1">
    <location>
        <begin position="1"/>
        <end position="15"/>
    </location>
</feature>
<accession>A0A9Q0MYA3</accession>